<dbReference type="Proteomes" id="UP000043316">
    <property type="component" value="Unassembled WGS sequence"/>
</dbReference>
<evidence type="ECO:0000256" key="1">
    <source>
        <dbReference type="SAM" id="Phobius"/>
    </source>
</evidence>
<evidence type="ECO:0000313" key="2">
    <source>
        <dbReference type="EMBL" id="CRY53635.1"/>
    </source>
</evidence>
<feature type="transmembrane region" description="Helical" evidence="1">
    <location>
        <begin position="22"/>
        <end position="42"/>
    </location>
</feature>
<dbReference type="AlphaFoldDB" id="A0A0H5LRD5"/>
<keyword evidence="1" id="KW-0812">Transmembrane</keyword>
<gene>
    <name evidence="2" type="ORF">ERS008476_00534</name>
</gene>
<organism evidence="2 3">
    <name type="scientific">Yersinia intermedia</name>
    <dbReference type="NCBI Taxonomy" id="631"/>
    <lineage>
        <taxon>Bacteria</taxon>
        <taxon>Pseudomonadati</taxon>
        <taxon>Pseudomonadota</taxon>
        <taxon>Gammaproteobacteria</taxon>
        <taxon>Enterobacterales</taxon>
        <taxon>Yersiniaceae</taxon>
        <taxon>Yersinia</taxon>
    </lineage>
</organism>
<reference evidence="3" key="1">
    <citation type="submission" date="2015-03" db="EMBL/GenBank/DDBJ databases">
        <authorList>
            <consortium name="Pathogen Informatics"/>
        </authorList>
    </citation>
    <scope>NUCLEOTIDE SEQUENCE [LARGE SCALE GENOMIC DNA]</scope>
    <source>
        <strain evidence="3">R148</strain>
    </source>
</reference>
<proteinExistence type="predicted"/>
<dbReference type="EMBL" id="CWJI01000001">
    <property type="protein sequence ID" value="CRY53635.1"/>
    <property type="molecule type" value="Genomic_DNA"/>
</dbReference>
<evidence type="ECO:0000313" key="3">
    <source>
        <dbReference type="Proteomes" id="UP000043316"/>
    </source>
</evidence>
<name>A0A0H5LRD5_YERIN</name>
<protein>
    <submittedName>
        <fullName evidence="2">Uncharacterized protein</fullName>
    </submittedName>
</protein>
<keyword evidence="1" id="KW-0472">Membrane</keyword>
<accession>A0A0H5LRD5</accession>
<sequence length="70" mass="8127">MIIRIINGFTGYLDGLLVRGNIYLLPAHILRIHMIVFVFYFTRVYHWASINKNGPKLKEPSSMKGINSYN</sequence>
<keyword evidence="1" id="KW-1133">Transmembrane helix</keyword>